<sequence>MGFSRHYFSVALRALLRNRAQAALAVLGVCIGVGALVTSLALGRGAQEAIADQLLAAGANMIVVTAGNYQAGRSHDYTAPADHASLLHQSGHYYVANLRRQGPALSSALFNPADNFLFRPVHFENDPMAVHDHPTAKERLGDTMAGLGAAATLTIEDARAIRDSIPGVHLVVSGVHENARLTVENAPKQRWLTRMHGTEEQLPEVRPGWSLPYGRFFNRNEVDDSAQVLVLGRVAAERLFGAGVDPVGETVLLWNQPFEVVGVVDSRSWASTPAVGDDQFDAFYVPVTTVHQLLNLSMLNTITVTTRAIEGTSQVADQIQTLLRDRHGITESMPDDFTVKSQAEQVLGKGLSPDIARIVSGNLARVDDLTVAQLSGSLQRTNRTMLALLAGVAAVSLLVGGIGVMNLLLLSVTQRTREIGLRMALGARPNAIATQFLIESLLLSLCGGVLGALLGLISASSLEGVLQWSTVVSPLSTVLAIGVAALLGIAAGVYPATKASRLDPIGALHHE</sequence>
<dbReference type="Proteomes" id="UP000321039">
    <property type="component" value="Unassembled WGS sequence"/>
</dbReference>
<evidence type="ECO:0000259" key="9">
    <source>
        <dbReference type="Pfam" id="PF12704"/>
    </source>
</evidence>
<proteinExistence type="inferred from homology"/>
<feature type="domain" description="MacB-like periplasmic core" evidence="9">
    <location>
        <begin position="23"/>
        <end position="321"/>
    </location>
</feature>
<dbReference type="PANTHER" id="PTHR30572:SF4">
    <property type="entry name" value="ABC TRANSPORTER PERMEASE YTRF"/>
    <property type="match status" value="1"/>
</dbReference>
<accession>A0A5C8ZWC0</accession>
<feature type="domain" description="ABC3 transporter permease C-terminal" evidence="8">
    <location>
        <begin position="392"/>
        <end position="504"/>
    </location>
</feature>
<comment type="similarity">
    <text evidence="6">Belongs to the ABC-4 integral membrane protein family.</text>
</comment>
<feature type="transmembrane region" description="Helical" evidence="7">
    <location>
        <begin position="431"/>
        <end position="459"/>
    </location>
</feature>
<dbReference type="Pfam" id="PF02687">
    <property type="entry name" value="FtsX"/>
    <property type="match status" value="1"/>
</dbReference>
<evidence type="ECO:0000256" key="6">
    <source>
        <dbReference type="ARBA" id="ARBA00038076"/>
    </source>
</evidence>
<evidence type="ECO:0000256" key="5">
    <source>
        <dbReference type="ARBA" id="ARBA00023136"/>
    </source>
</evidence>
<feature type="transmembrane region" description="Helical" evidence="7">
    <location>
        <begin position="385"/>
        <end position="410"/>
    </location>
</feature>
<dbReference type="PANTHER" id="PTHR30572">
    <property type="entry name" value="MEMBRANE COMPONENT OF TRANSPORTER-RELATED"/>
    <property type="match status" value="1"/>
</dbReference>
<evidence type="ECO:0000259" key="8">
    <source>
        <dbReference type="Pfam" id="PF02687"/>
    </source>
</evidence>
<keyword evidence="4 7" id="KW-1133">Transmembrane helix</keyword>
<comment type="caution">
    <text evidence="10">The sequence shown here is derived from an EMBL/GenBank/DDBJ whole genome shotgun (WGS) entry which is preliminary data.</text>
</comment>
<keyword evidence="2" id="KW-1003">Cell membrane</keyword>
<keyword evidence="11" id="KW-1185">Reference proteome</keyword>
<evidence type="ECO:0000256" key="2">
    <source>
        <dbReference type="ARBA" id="ARBA00022475"/>
    </source>
</evidence>
<dbReference type="Pfam" id="PF12704">
    <property type="entry name" value="MacB_PCD"/>
    <property type="match status" value="1"/>
</dbReference>
<dbReference type="AlphaFoldDB" id="A0A5C8ZWC0"/>
<evidence type="ECO:0000313" key="10">
    <source>
        <dbReference type="EMBL" id="TXS92054.1"/>
    </source>
</evidence>
<keyword evidence="3 7" id="KW-0812">Transmembrane</keyword>
<dbReference type="InterPro" id="IPR050250">
    <property type="entry name" value="Macrolide_Exporter_MacB"/>
</dbReference>
<dbReference type="GO" id="GO:0022857">
    <property type="term" value="F:transmembrane transporter activity"/>
    <property type="evidence" value="ECO:0007669"/>
    <property type="project" value="TreeGrafter"/>
</dbReference>
<keyword evidence="5 7" id="KW-0472">Membrane</keyword>
<evidence type="ECO:0000313" key="11">
    <source>
        <dbReference type="Proteomes" id="UP000321039"/>
    </source>
</evidence>
<organism evidence="10 11">
    <name type="scientific">Parahaliea maris</name>
    <dbReference type="NCBI Taxonomy" id="2716870"/>
    <lineage>
        <taxon>Bacteria</taxon>
        <taxon>Pseudomonadati</taxon>
        <taxon>Pseudomonadota</taxon>
        <taxon>Gammaproteobacteria</taxon>
        <taxon>Cellvibrionales</taxon>
        <taxon>Halieaceae</taxon>
        <taxon>Parahaliea</taxon>
    </lineage>
</organism>
<comment type="subcellular location">
    <subcellularLocation>
        <location evidence="1">Cell membrane</location>
        <topology evidence="1">Multi-pass membrane protein</topology>
    </subcellularLocation>
</comment>
<dbReference type="InterPro" id="IPR003838">
    <property type="entry name" value="ABC3_permease_C"/>
</dbReference>
<name>A0A5C8ZWC0_9GAMM</name>
<dbReference type="GO" id="GO:0005886">
    <property type="term" value="C:plasma membrane"/>
    <property type="evidence" value="ECO:0007669"/>
    <property type="project" value="UniProtKB-SubCell"/>
</dbReference>
<dbReference type="InterPro" id="IPR025857">
    <property type="entry name" value="MacB_PCD"/>
</dbReference>
<evidence type="ECO:0000256" key="4">
    <source>
        <dbReference type="ARBA" id="ARBA00022989"/>
    </source>
</evidence>
<gene>
    <name evidence="10" type="ORF">FV139_15120</name>
</gene>
<dbReference type="EMBL" id="VRZA01000005">
    <property type="protein sequence ID" value="TXS92054.1"/>
    <property type="molecule type" value="Genomic_DNA"/>
</dbReference>
<feature type="transmembrane region" description="Helical" evidence="7">
    <location>
        <begin position="21"/>
        <end position="42"/>
    </location>
</feature>
<protein>
    <submittedName>
        <fullName evidence="10">FtsX-like permease family protein</fullName>
    </submittedName>
</protein>
<evidence type="ECO:0000256" key="1">
    <source>
        <dbReference type="ARBA" id="ARBA00004651"/>
    </source>
</evidence>
<evidence type="ECO:0000256" key="7">
    <source>
        <dbReference type="SAM" id="Phobius"/>
    </source>
</evidence>
<evidence type="ECO:0000256" key="3">
    <source>
        <dbReference type="ARBA" id="ARBA00022692"/>
    </source>
</evidence>
<dbReference type="RefSeq" id="WP_148069293.1">
    <property type="nucleotide sequence ID" value="NZ_VRZA01000005.1"/>
</dbReference>
<feature type="transmembrane region" description="Helical" evidence="7">
    <location>
        <begin position="471"/>
        <end position="494"/>
    </location>
</feature>
<reference evidence="10 11" key="1">
    <citation type="submission" date="2019-08" db="EMBL/GenBank/DDBJ databases">
        <title>Parahaliea maris sp. nov., isolated from the surface seawater.</title>
        <authorList>
            <person name="Liu Y."/>
        </authorList>
    </citation>
    <scope>NUCLEOTIDE SEQUENCE [LARGE SCALE GENOMIC DNA]</scope>
    <source>
        <strain evidence="10 11">HSLHS9</strain>
    </source>
</reference>